<feature type="region of interest" description="Disordered" evidence="1">
    <location>
        <begin position="1"/>
        <end position="43"/>
    </location>
</feature>
<evidence type="ECO:0000313" key="2">
    <source>
        <dbReference type="EMBL" id="MPN21293.1"/>
    </source>
</evidence>
<feature type="compositionally biased region" description="Basic and acidic residues" evidence="1">
    <location>
        <begin position="13"/>
        <end position="23"/>
    </location>
</feature>
<reference evidence="2" key="1">
    <citation type="submission" date="2019-08" db="EMBL/GenBank/DDBJ databases">
        <authorList>
            <person name="Kucharzyk K."/>
            <person name="Murdoch R.W."/>
            <person name="Higgins S."/>
            <person name="Loffler F."/>
        </authorList>
    </citation>
    <scope>NUCLEOTIDE SEQUENCE</scope>
</reference>
<dbReference type="EMBL" id="VSSQ01069256">
    <property type="protein sequence ID" value="MPN21293.1"/>
    <property type="molecule type" value="Genomic_DNA"/>
</dbReference>
<organism evidence="2">
    <name type="scientific">bioreactor metagenome</name>
    <dbReference type="NCBI Taxonomy" id="1076179"/>
    <lineage>
        <taxon>unclassified sequences</taxon>
        <taxon>metagenomes</taxon>
        <taxon>ecological metagenomes</taxon>
    </lineage>
</organism>
<name>A0A645GBN9_9ZZZZ</name>
<comment type="caution">
    <text evidence="2">The sequence shown here is derived from an EMBL/GenBank/DDBJ whole genome shotgun (WGS) entry which is preliminary data.</text>
</comment>
<gene>
    <name evidence="2" type="ORF">SDC9_168672</name>
</gene>
<sequence length="43" mass="4564">MHSHADTVAQHRPARERGGRVDSDDANGLAFGAVGTDELVDEC</sequence>
<protein>
    <submittedName>
        <fullName evidence="2">Uncharacterized protein</fullName>
    </submittedName>
</protein>
<accession>A0A645GBN9</accession>
<dbReference type="AlphaFoldDB" id="A0A645GBN9"/>
<proteinExistence type="predicted"/>
<evidence type="ECO:0000256" key="1">
    <source>
        <dbReference type="SAM" id="MobiDB-lite"/>
    </source>
</evidence>